<accession>A0A8H4ARW1</accession>
<dbReference type="AlphaFoldDB" id="A0A8H4ARW1"/>
<dbReference type="CDD" id="cd09917">
    <property type="entry name" value="F-box_SF"/>
    <property type="match status" value="1"/>
</dbReference>
<dbReference type="Proteomes" id="UP000439903">
    <property type="component" value="Unassembled WGS sequence"/>
</dbReference>
<dbReference type="InterPro" id="IPR036047">
    <property type="entry name" value="F-box-like_dom_sf"/>
</dbReference>
<organism evidence="2 3">
    <name type="scientific">Gigaspora margarita</name>
    <dbReference type="NCBI Taxonomy" id="4874"/>
    <lineage>
        <taxon>Eukaryota</taxon>
        <taxon>Fungi</taxon>
        <taxon>Fungi incertae sedis</taxon>
        <taxon>Mucoromycota</taxon>
        <taxon>Glomeromycotina</taxon>
        <taxon>Glomeromycetes</taxon>
        <taxon>Diversisporales</taxon>
        <taxon>Gigasporaceae</taxon>
        <taxon>Gigaspora</taxon>
    </lineage>
</organism>
<name>A0A8H4ARW1_GIGMA</name>
<evidence type="ECO:0000259" key="1">
    <source>
        <dbReference type="Pfam" id="PF12937"/>
    </source>
</evidence>
<dbReference type="Pfam" id="PF12937">
    <property type="entry name" value="F-box-like"/>
    <property type="match status" value="1"/>
</dbReference>
<feature type="domain" description="F-box" evidence="1">
    <location>
        <begin position="3"/>
        <end position="46"/>
    </location>
</feature>
<evidence type="ECO:0000313" key="2">
    <source>
        <dbReference type="EMBL" id="KAF0525702.1"/>
    </source>
</evidence>
<keyword evidence="3" id="KW-1185">Reference proteome</keyword>
<dbReference type="EMBL" id="WTPW01000296">
    <property type="protein sequence ID" value="KAF0525702.1"/>
    <property type="molecule type" value="Genomic_DNA"/>
</dbReference>
<gene>
    <name evidence="2" type="ORF">F8M41_014388</name>
</gene>
<protein>
    <submittedName>
        <fullName evidence="2">F-box domain-containing protein</fullName>
    </submittedName>
</protein>
<evidence type="ECO:0000313" key="3">
    <source>
        <dbReference type="Proteomes" id="UP000439903"/>
    </source>
</evidence>
<dbReference type="OrthoDB" id="2442440at2759"/>
<dbReference type="Gene3D" id="1.20.1280.50">
    <property type="match status" value="1"/>
</dbReference>
<dbReference type="InterPro" id="IPR001810">
    <property type="entry name" value="F-box_dom"/>
</dbReference>
<sequence length="145" mass="16995">MITLPNECYYAIFNNLCHDYKNLFSCALVNRHWCRVIIPILWSKPKLKNIKLIRIFLLTLNVNEQALLIPFKITLPSHPKPLFEYTNYITSINSDYLHNGVRSWLTCEGFEMYKRDEASHELENAVESSLIVMLLRTSNICISKD</sequence>
<reference evidence="2 3" key="1">
    <citation type="journal article" date="2019" name="Environ. Microbiol.">
        <title>At the nexus of three kingdoms: the genome of the mycorrhizal fungus Gigaspora margarita provides insights into plant, endobacterial and fungal interactions.</title>
        <authorList>
            <person name="Venice F."/>
            <person name="Ghignone S."/>
            <person name="Salvioli di Fossalunga A."/>
            <person name="Amselem J."/>
            <person name="Novero M."/>
            <person name="Xianan X."/>
            <person name="Sedzielewska Toro K."/>
            <person name="Morin E."/>
            <person name="Lipzen A."/>
            <person name="Grigoriev I.V."/>
            <person name="Henrissat B."/>
            <person name="Martin F.M."/>
            <person name="Bonfante P."/>
        </authorList>
    </citation>
    <scope>NUCLEOTIDE SEQUENCE [LARGE SCALE GENOMIC DNA]</scope>
    <source>
        <strain evidence="2 3">BEG34</strain>
    </source>
</reference>
<proteinExistence type="predicted"/>
<dbReference type="SUPFAM" id="SSF81383">
    <property type="entry name" value="F-box domain"/>
    <property type="match status" value="1"/>
</dbReference>
<comment type="caution">
    <text evidence="2">The sequence shown here is derived from an EMBL/GenBank/DDBJ whole genome shotgun (WGS) entry which is preliminary data.</text>
</comment>